<reference evidence="1" key="1">
    <citation type="journal article" date="2012" name="Nat. Biotechnol.">
        <title>Draft genome sequence of pigeonpea (Cajanus cajan), an orphan legume crop of resource-poor farmers.</title>
        <authorList>
            <person name="Varshney R.K."/>
            <person name="Chen W."/>
            <person name="Li Y."/>
            <person name="Bharti A.K."/>
            <person name="Saxena R.K."/>
            <person name="Schlueter J.A."/>
            <person name="Donoghue M.T."/>
            <person name="Azam S."/>
            <person name="Fan G."/>
            <person name="Whaley A.M."/>
            <person name="Farmer A.D."/>
            <person name="Sheridan J."/>
            <person name="Iwata A."/>
            <person name="Tuteja R."/>
            <person name="Penmetsa R.V."/>
            <person name="Wu W."/>
            <person name="Upadhyaya H.D."/>
            <person name="Yang S.P."/>
            <person name="Shah T."/>
            <person name="Saxena K.B."/>
            <person name="Michael T."/>
            <person name="McCombie W.R."/>
            <person name="Yang B."/>
            <person name="Zhang G."/>
            <person name="Yang H."/>
            <person name="Wang J."/>
            <person name="Spillane C."/>
            <person name="Cook D.R."/>
            <person name="May G.D."/>
            <person name="Xu X."/>
            <person name="Jackson S.A."/>
        </authorList>
    </citation>
    <scope>NUCLEOTIDE SEQUENCE [LARGE SCALE GENOMIC DNA]</scope>
</reference>
<dbReference type="AlphaFoldDB" id="A0A151R9T3"/>
<dbReference type="STRING" id="3821.A0A151R9T3"/>
<dbReference type="Proteomes" id="UP000075243">
    <property type="component" value="Unassembled WGS sequence"/>
</dbReference>
<dbReference type="GO" id="GO:0098572">
    <property type="term" value="C:stromal side of plastid thylakoid membrane"/>
    <property type="evidence" value="ECO:0007669"/>
    <property type="project" value="EnsemblPlants"/>
</dbReference>
<dbReference type="PANTHER" id="PTHR36770:SF1">
    <property type="entry name" value="PHOTOSYSTEM I ASSEMBLY FACTOR PSA3, CHLOROPLASTIC"/>
    <property type="match status" value="1"/>
</dbReference>
<sequence>MVVLKSTSPLSSLTTAHTFFSLSSSSKLSSPHSLRRRHHVHPAATRVARFAVGAYMESPNSFATFANRVIGALPVVGLLARILSDEGGVGDDLVDFAEFRRRVGKKCSDADSTAFYQFQERRGRVRDPLYVLLCCWLAAIGAGLLKTEDILEGVARLRISNDIEFEEQNFMALMSEAKERRAKLKAEPPAIPMEIRAGKALDAIYVCCFGKDSFEEEDQLLLTAMLSAVFPSVQREEVQRLVKDKAERVAAGVDEDYVSDLKPLPKDAVELQMKDLQFLQQNSET</sequence>
<dbReference type="GO" id="GO:0009535">
    <property type="term" value="C:chloroplast thylakoid membrane"/>
    <property type="evidence" value="ECO:0007669"/>
    <property type="project" value="EnsemblPlants"/>
</dbReference>
<dbReference type="GO" id="GO:0048564">
    <property type="term" value="P:photosystem I assembly"/>
    <property type="evidence" value="ECO:0007669"/>
    <property type="project" value="EnsemblPlants"/>
</dbReference>
<proteinExistence type="predicted"/>
<gene>
    <name evidence="1" type="ORF">KK1_039432</name>
</gene>
<protein>
    <recommendedName>
        <fullName evidence="3">Photosystem I assembly factor PSA3, chloroplastic</fullName>
    </recommendedName>
</protein>
<dbReference type="EMBL" id="KQ483922">
    <property type="protein sequence ID" value="KYP39256.1"/>
    <property type="molecule type" value="Genomic_DNA"/>
</dbReference>
<keyword evidence="2" id="KW-1185">Reference proteome</keyword>
<dbReference type="PANTHER" id="PTHR36770">
    <property type="entry name" value="PHOTOSYSTEM I ASSEMBLY FACTOR PSA3, CHLOROPLASTIC"/>
    <property type="match status" value="1"/>
</dbReference>
<name>A0A151R9T3_CAJCA</name>
<evidence type="ECO:0008006" key="3">
    <source>
        <dbReference type="Google" id="ProtNLM"/>
    </source>
</evidence>
<dbReference type="InterPro" id="IPR037736">
    <property type="entry name" value="PSA3"/>
</dbReference>
<evidence type="ECO:0000313" key="2">
    <source>
        <dbReference type="Proteomes" id="UP000075243"/>
    </source>
</evidence>
<dbReference type="Gramene" id="C.cajan_36960.t">
    <property type="protein sequence ID" value="C.cajan_36960.t"/>
    <property type="gene ID" value="C.cajan_36960"/>
</dbReference>
<accession>A0A151R9T3</accession>
<dbReference type="OMA" id="ETFIAMM"/>
<organism evidence="1 2">
    <name type="scientific">Cajanus cajan</name>
    <name type="common">Pigeon pea</name>
    <name type="synonym">Cajanus indicus</name>
    <dbReference type="NCBI Taxonomy" id="3821"/>
    <lineage>
        <taxon>Eukaryota</taxon>
        <taxon>Viridiplantae</taxon>
        <taxon>Streptophyta</taxon>
        <taxon>Embryophyta</taxon>
        <taxon>Tracheophyta</taxon>
        <taxon>Spermatophyta</taxon>
        <taxon>Magnoliopsida</taxon>
        <taxon>eudicotyledons</taxon>
        <taxon>Gunneridae</taxon>
        <taxon>Pentapetalae</taxon>
        <taxon>rosids</taxon>
        <taxon>fabids</taxon>
        <taxon>Fabales</taxon>
        <taxon>Fabaceae</taxon>
        <taxon>Papilionoideae</taxon>
        <taxon>50 kb inversion clade</taxon>
        <taxon>NPAAA clade</taxon>
        <taxon>indigoferoid/millettioid clade</taxon>
        <taxon>Phaseoleae</taxon>
        <taxon>Cajanus</taxon>
    </lineage>
</organism>
<evidence type="ECO:0000313" key="1">
    <source>
        <dbReference type="EMBL" id="KYP39256.1"/>
    </source>
</evidence>